<dbReference type="Gene3D" id="3.30.530.20">
    <property type="match status" value="1"/>
</dbReference>
<dbReference type="AlphaFoldDB" id="A0A8J4DZV5"/>
<evidence type="ECO:0000313" key="1">
    <source>
        <dbReference type="EMBL" id="GIJ56349.1"/>
    </source>
</evidence>
<reference evidence="1" key="1">
    <citation type="submission" date="2021-01" db="EMBL/GenBank/DDBJ databases">
        <title>Whole genome shotgun sequence of Virgisporangium aurantiacum NBRC 16421.</title>
        <authorList>
            <person name="Komaki H."/>
            <person name="Tamura T."/>
        </authorList>
    </citation>
    <scope>NUCLEOTIDE SEQUENCE</scope>
    <source>
        <strain evidence="1">NBRC 16421</strain>
    </source>
</reference>
<dbReference type="InterPro" id="IPR023393">
    <property type="entry name" value="START-like_dom_sf"/>
</dbReference>
<comment type="caution">
    <text evidence="1">The sequence shown here is derived from an EMBL/GenBank/DDBJ whole genome shotgun (WGS) entry which is preliminary data.</text>
</comment>
<gene>
    <name evidence="1" type="ORF">Vau01_038650</name>
</gene>
<keyword evidence="2" id="KW-1185">Reference proteome</keyword>
<dbReference type="SUPFAM" id="SSF55961">
    <property type="entry name" value="Bet v1-like"/>
    <property type="match status" value="1"/>
</dbReference>
<proteinExistence type="predicted"/>
<dbReference type="EMBL" id="BOPG01000024">
    <property type="protein sequence ID" value="GIJ56349.1"/>
    <property type="molecule type" value="Genomic_DNA"/>
</dbReference>
<dbReference type="CDD" id="cd07812">
    <property type="entry name" value="SRPBCC"/>
    <property type="match status" value="1"/>
</dbReference>
<dbReference type="Pfam" id="PF10604">
    <property type="entry name" value="Polyketide_cyc2"/>
    <property type="match status" value="1"/>
</dbReference>
<organism evidence="1 2">
    <name type="scientific">Virgisporangium aurantiacum</name>
    <dbReference type="NCBI Taxonomy" id="175570"/>
    <lineage>
        <taxon>Bacteria</taxon>
        <taxon>Bacillati</taxon>
        <taxon>Actinomycetota</taxon>
        <taxon>Actinomycetes</taxon>
        <taxon>Micromonosporales</taxon>
        <taxon>Micromonosporaceae</taxon>
        <taxon>Virgisporangium</taxon>
    </lineage>
</organism>
<accession>A0A8J4DZV5</accession>
<dbReference type="InterPro" id="IPR019587">
    <property type="entry name" value="Polyketide_cyclase/dehydratase"/>
</dbReference>
<evidence type="ECO:0008006" key="3">
    <source>
        <dbReference type="Google" id="ProtNLM"/>
    </source>
</evidence>
<sequence>MVDPTVPTNRVATFGVNLSVNRLVAIGFTEPVEKTLGRRQSGQGGAMATTTRLINAHPDRVFAVLADGWTYSDWVVGTAHIRNVDAGYPAVGTAVHHKAGPWPVSLRDRTTVLECRPGRMLRLKLRLWPLGAGQVRFILDPVGSAATRLTMVEQFTEGPLLGLRNKVNDVMLHLRNKESLRRLADLAVNRRPAVLTGPER</sequence>
<protein>
    <recommendedName>
        <fullName evidence="3">Polyketide cyclase / dehydrase and lipid transport</fullName>
    </recommendedName>
</protein>
<dbReference type="Proteomes" id="UP000612585">
    <property type="component" value="Unassembled WGS sequence"/>
</dbReference>
<name>A0A8J4DZV5_9ACTN</name>
<evidence type="ECO:0000313" key="2">
    <source>
        <dbReference type="Proteomes" id="UP000612585"/>
    </source>
</evidence>